<reference evidence="11 12" key="1">
    <citation type="submission" date="2018-08" db="EMBL/GenBank/DDBJ databases">
        <title>Proposal of Muricauda 72 sp.nov. and Muricauda NH166 sp.nov., isolated from seawater.</title>
        <authorList>
            <person name="Cheng H."/>
            <person name="Wu Y.-H."/>
            <person name="Guo L.-L."/>
            <person name="Xu X.-W."/>
        </authorList>
    </citation>
    <scope>NUCLEOTIDE SEQUENCE [LARGE SCALE GENOMIC DNA]</scope>
    <source>
        <strain evidence="11 12">KCTC 22173</strain>
    </source>
</reference>
<dbReference type="SUPFAM" id="SSF109604">
    <property type="entry name" value="HD-domain/PDEase-like"/>
    <property type="match status" value="1"/>
</dbReference>
<dbReference type="CDD" id="cd00077">
    <property type="entry name" value="HDc"/>
    <property type="match status" value="1"/>
</dbReference>
<dbReference type="Gene3D" id="1.10.3210.10">
    <property type="entry name" value="Hypothetical protein af1432"/>
    <property type="match status" value="1"/>
</dbReference>
<protein>
    <submittedName>
        <fullName evidence="11">HD domain-containing protein</fullName>
    </submittedName>
</protein>
<evidence type="ECO:0000256" key="4">
    <source>
        <dbReference type="ARBA" id="ARBA00022741"/>
    </source>
</evidence>
<evidence type="ECO:0000313" key="11">
    <source>
        <dbReference type="EMBL" id="RIV35478.1"/>
    </source>
</evidence>
<keyword evidence="3 9" id="KW-0812">Transmembrane</keyword>
<keyword evidence="12" id="KW-1185">Reference proteome</keyword>
<keyword evidence="5 9" id="KW-1133">Transmembrane helix</keyword>
<dbReference type="Pfam" id="PF01966">
    <property type="entry name" value="HD"/>
    <property type="match status" value="1"/>
</dbReference>
<evidence type="ECO:0000256" key="6">
    <source>
        <dbReference type="ARBA" id="ARBA00023118"/>
    </source>
</evidence>
<evidence type="ECO:0000256" key="3">
    <source>
        <dbReference type="ARBA" id="ARBA00022692"/>
    </source>
</evidence>
<gene>
    <name evidence="11" type="ORF">D2V08_04590</name>
</gene>
<accession>A0A3A1NF87</accession>
<dbReference type="RefSeq" id="WP_119607699.1">
    <property type="nucleotide sequence ID" value="NZ_QXFH01000070.1"/>
</dbReference>
<feature type="transmembrane region" description="Helical" evidence="9">
    <location>
        <begin position="367"/>
        <end position="390"/>
    </location>
</feature>
<feature type="transmembrane region" description="Helical" evidence="9">
    <location>
        <begin position="273"/>
        <end position="293"/>
    </location>
</feature>
<dbReference type="OrthoDB" id="5728337at2"/>
<keyword evidence="6" id="KW-0051">Antiviral defense</keyword>
<keyword evidence="7 9" id="KW-0472">Membrane</keyword>
<dbReference type="InterPro" id="IPR003607">
    <property type="entry name" value="HD/PDEase_dom"/>
</dbReference>
<keyword evidence="2" id="KW-1003">Cell membrane</keyword>
<feature type="coiled-coil region" evidence="8">
    <location>
        <begin position="185"/>
        <end position="214"/>
    </location>
</feature>
<evidence type="ECO:0000256" key="7">
    <source>
        <dbReference type="ARBA" id="ARBA00023136"/>
    </source>
</evidence>
<evidence type="ECO:0000256" key="5">
    <source>
        <dbReference type="ARBA" id="ARBA00022989"/>
    </source>
</evidence>
<name>A0A3A1NF87_9FLAO</name>
<dbReference type="InterPro" id="IPR043760">
    <property type="entry name" value="PycTM_dom"/>
</dbReference>
<dbReference type="EMBL" id="QXFH01000070">
    <property type="protein sequence ID" value="RIV35478.1"/>
    <property type="molecule type" value="Genomic_DNA"/>
</dbReference>
<dbReference type="GO" id="GO:0000166">
    <property type="term" value="F:nucleotide binding"/>
    <property type="evidence" value="ECO:0007669"/>
    <property type="project" value="UniProtKB-KW"/>
</dbReference>
<dbReference type="SMART" id="SM00471">
    <property type="entry name" value="HDc"/>
    <property type="match status" value="1"/>
</dbReference>
<dbReference type="Proteomes" id="UP000266067">
    <property type="component" value="Unassembled WGS sequence"/>
</dbReference>
<dbReference type="InterPro" id="IPR006674">
    <property type="entry name" value="HD_domain"/>
</dbReference>
<keyword evidence="8" id="KW-0175">Coiled coil</keyword>
<comment type="subcellular location">
    <subcellularLocation>
        <location evidence="1">Cell membrane</location>
    </subcellularLocation>
</comment>
<sequence length="397" mass="46477">MSEIVDKTKHFVSKLLTEKLDSKFLYHNLRHTQRVVKSTKELLNYYNLEEVENERLLLASWFHDVGHIKGWEDHEESSCEIAREFLEKNDYQPEGIEQVCSLIMATKMCNTPSNLMEGIIRDADISHFAKKSYWETTDFLKEELKELGVADYSAKEWRDKNIKMFRTKHNFFTDYAKENWEEGKQQNLKKLLKEKKAEKKIAKKEALKAKYKSESPDRSVQTLYRVTLRNHLKLSDIADTKANILLSVNAIIISLVLANLLTKLDNPSNTYMIYPTFILILFSVVSMVLSVLATRPNITSGKFTKEDVEKRRVNLLFFGNFHQMGLEEYQSAVQELVKDKDYVYSSLTKDLYYLGIVLNRKYKILRLTYNIFMFGIIISVIAFGIAFRFFGPERLIF</sequence>
<feature type="transmembrane region" description="Helical" evidence="9">
    <location>
        <begin position="242"/>
        <end position="261"/>
    </location>
</feature>
<keyword evidence="4" id="KW-0547">Nucleotide-binding</keyword>
<dbReference type="AlphaFoldDB" id="A0A3A1NF87"/>
<evidence type="ECO:0000256" key="1">
    <source>
        <dbReference type="ARBA" id="ARBA00004236"/>
    </source>
</evidence>
<evidence type="ECO:0000259" key="10">
    <source>
        <dbReference type="SMART" id="SM00471"/>
    </source>
</evidence>
<evidence type="ECO:0000256" key="2">
    <source>
        <dbReference type="ARBA" id="ARBA00022475"/>
    </source>
</evidence>
<dbReference type="GO" id="GO:0005886">
    <property type="term" value="C:plasma membrane"/>
    <property type="evidence" value="ECO:0007669"/>
    <property type="project" value="UniProtKB-SubCell"/>
</dbReference>
<dbReference type="GO" id="GO:0051607">
    <property type="term" value="P:defense response to virus"/>
    <property type="evidence" value="ECO:0007669"/>
    <property type="project" value="UniProtKB-KW"/>
</dbReference>
<feature type="domain" description="HD/PDEase" evidence="10">
    <location>
        <begin position="24"/>
        <end position="138"/>
    </location>
</feature>
<proteinExistence type="predicted"/>
<dbReference type="Pfam" id="PF18967">
    <property type="entry name" value="PycTM"/>
    <property type="match status" value="1"/>
</dbReference>
<comment type="caution">
    <text evidence="11">The sequence shown here is derived from an EMBL/GenBank/DDBJ whole genome shotgun (WGS) entry which is preliminary data.</text>
</comment>
<organism evidence="11 12">
    <name type="scientific">Flagellimonas lutimaris</name>
    <dbReference type="NCBI Taxonomy" id="475082"/>
    <lineage>
        <taxon>Bacteria</taxon>
        <taxon>Pseudomonadati</taxon>
        <taxon>Bacteroidota</taxon>
        <taxon>Flavobacteriia</taxon>
        <taxon>Flavobacteriales</taxon>
        <taxon>Flavobacteriaceae</taxon>
        <taxon>Flagellimonas</taxon>
    </lineage>
</organism>
<evidence type="ECO:0000313" key="12">
    <source>
        <dbReference type="Proteomes" id="UP000266067"/>
    </source>
</evidence>
<evidence type="ECO:0000256" key="9">
    <source>
        <dbReference type="SAM" id="Phobius"/>
    </source>
</evidence>
<evidence type="ECO:0000256" key="8">
    <source>
        <dbReference type="SAM" id="Coils"/>
    </source>
</evidence>